<dbReference type="RefSeq" id="WP_155042926.1">
    <property type="nucleotide sequence ID" value="NZ_WMIH01000001.1"/>
</dbReference>
<feature type="domain" description="SCP" evidence="1">
    <location>
        <begin position="55"/>
        <end position="165"/>
    </location>
</feature>
<evidence type="ECO:0000259" key="1">
    <source>
        <dbReference type="Pfam" id="PF00188"/>
    </source>
</evidence>
<reference evidence="2 3" key="1">
    <citation type="submission" date="2019-11" db="EMBL/GenBank/DDBJ databases">
        <authorList>
            <person name="Dong K."/>
        </authorList>
    </citation>
    <scope>NUCLEOTIDE SEQUENCE [LARGE SCALE GENOMIC DNA]</scope>
    <source>
        <strain evidence="2 3">DK608</strain>
    </source>
</reference>
<evidence type="ECO:0000313" key="3">
    <source>
        <dbReference type="Proteomes" id="UP000478740"/>
    </source>
</evidence>
<dbReference type="InterPro" id="IPR014044">
    <property type="entry name" value="CAP_dom"/>
</dbReference>
<dbReference type="Pfam" id="PF00188">
    <property type="entry name" value="CAP"/>
    <property type="match status" value="1"/>
</dbReference>
<dbReference type="Proteomes" id="UP000478740">
    <property type="component" value="Unassembled WGS sequence"/>
</dbReference>
<dbReference type="PANTHER" id="PTHR31157:SF1">
    <property type="entry name" value="SCP DOMAIN-CONTAINING PROTEIN"/>
    <property type="match status" value="1"/>
</dbReference>
<gene>
    <name evidence="2" type="ORF">GL284_01815</name>
</gene>
<dbReference type="CDD" id="cd05379">
    <property type="entry name" value="CAP_bacterial"/>
    <property type="match status" value="1"/>
</dbReference>
<sequence>MLKISTLVLVSVLALTACNRQPAVQLGPDGQPLPVAYKITPKEEAQIGPRVGGQMNMLRANSGAGPLTENPMLVAAAKAHARDMSAQNRAWHFGSDGSSPLDRIRRQGYMGQLVGENISETYENDVTTLNAWMQVRDTRDVIMDGKATEFGMGWYQEPSGKLWWVLLTAGGGAPGMAVASAGGYAAPAGGYGAPAGGGYAPTNPGF</sequence>
<name>A0A6L6IUM1_9RHOB</name>
<dbReference type="PROSITE" id="PS51257">
    <property type="entry name" value="PROKAR_LIPOPROTEIN"/>
    <property type="match status" value="1"/>
</dbReference>
<dbReference type="SUPFAM" id="SSF55797">
    <property type="entry name" value="PR-1-like"/>
    <property type="match status" value="1"/>
</dbReference>
<evidence type="ECO:0000313" key="2">
    <source>
        <dbReference type="EMBL" id="MTH63002.1"/>
    </source>
</evidence>
<dbReference type="PANTHER" id="PTHR31157">
    <property type="entry name" value="SCP DOMAIN-CONTAINING PROTEIN"/>
    <property type="match status" value="1"/>
</dbReference>
<dbReference type="EMBL" id="WMII01000001">
    <property type="protein sequence ID" value="MTH63002.1"/>
    <property type="molecule type" value="Genomic_DNA"/>
</dbReference>
<proteinExistence type="predicted"/>
<dbReference type="InterPro" id="IPR035940">
    <property type="entry name" value="CAP_sf"/>
</dbReference>
<dbReference type="AlphaFoldDB" id="A0A6L6IUM1"/>
<accession>A0A6L6IUM1</accession>
<protein>
    <submittedName>
        <fullName evidence="2">CAP domain-containing protein</fullName>
    </submittedName>
</protein>
<dbReference type="Gene3D" id="3.40.33.10">
    <property type="entry name" value="CAP"/>
    <property type="match status" value="1"/>
</dbReference>
<organism evidence="2 3">
    <name type="scientific">Paracoccus shanxieyensis</name>
    <dbReference type="NCBI Taxonomy" id="2675752"/>
    <lineage>
        <taxon>Bacteria</taxon>
        <taxon>Pseudomonadati</taxon>
        <taxon>Pseudomonadota</taxon>
        <taxon>Alphaproteobacteria</taxon>
        <taxon>Rhodobacterales</taxon>
        <taxon>Paracoccaceae</taxon>
        <taxon>Paracoccus</taxon>
    </lineage>
</organism>
<keyword evidence="3" id="KW-1185">Reference proteome</keyword>
<comment type="caution">
    <text evidence="2">The sequence shown here is derived from an EMBL/GenBank/DDBJ whole genome shotgun (WGS) entry which is preliminary data.</text>
</comment>